<accession>A0ABS2TLJ8</accession>
<dbReference type="EMBL" id="JADKYB010000003">
    <property type="protein sequence ID" value="MBM9504216.1"/>
    <property type="molecule type" value="Genomic_DNA"/>
</dbReference>
<evidence type="ECO:0000313" key="3">
    <source>
        <dbReference type="Proteomes" id="UP000749040"/>
    </source>
</evidence>
<organism evidence="2 3">
    <name type="scientific">Actinacidiphila acididurans</name>
    <dbReference type="NCBI Taxonomy" id="2784346"/>
    <lineage>
        <taxon>Bacteria</taxon>
        <taxon>Bacillati</taxon>
        <taxon>Actinomycetota</taxon>
        <taxon>Actinomycetes</taxon>
        <taxon>Kitasatosporales</taxon>
        <taxon>Streptomycetaceae</taxon>
        <taxon>Actinacidiphila</taxon>
    </lineage>
</organism>
<feature type="chain" id="PRO_5047407757" description="Carboxypeptidase regulatory-like domain-containing protein" evidence="1">
    <location>
        <begin position="31"/>
        <end position="463"/>
    </location>
</feature>
<name>A0ABS2TLJ8_9ACTN</name>
<evidence type="ECO:0008006" key="4">
    <source>
        <dbReference type="Google" id="ProtNLM"/>
    </source>
</evidence>
<keyword evidence="3" id="KW-1185">Reference proteome</keyword>
<dbReference type="RefSeq" id="WP_205356088.1">
    <property type="nucleotide sequence ID" value="NZ_JADKYB010000003.1"/>
</dbReference>
<evidence type="ECO:0000313" key="2">
    <source>
        <dbReference type="EMBL" id="MBM9504216.1"/>
    </source>
</evidence>
<sequence>MKPRPFTIRIATAVSLAAAATGVAALPAHATDGPPPQPYTLTVSADPAATDYGHRTVDVSGVLTRADGTPVANASVDVTESVLFATWNPWGDPIPPTEASESHALGPVTTDENGRFTLPGTVIAHFGNGSMLGALATVDIDAQWDPDGNPDTYDSVYGYTEVRTPGVQTGVSAKVDRTRVHKGDVLTVTGTVSVPAGHGSPAGTQVFLRAFWEDEWSARATADATGHYTIKYPVRGYDQDFEVITAPQDLYLTGADASLPVHNPVGITYSNLSATVDRNGVATVQGRLNQGCYQYHKEKVNLQFAKKGEKVWHTVATAVNDADGWLKATYKGGNGLYRWSHPESDNCVLYSSASRTVYRTMERIAGFRATPQPVRKGQPLRLSGTLQYLDGSVWRNRGTHPVEIWYRPTSVSTWVRKAVVQSNTKGYFQKTVTAGADGWWRAVQVGDATTYTSVSPSGWVDVR</sequence>
<protein>
    <recommendedName>
        <fullName evidence="4">Carboxypeptidase regulatory-like domain-containing protein</fullName>
    </recommendedName>
</protein>
<keyword evidence="1" id="KW-0732">Signal</keyword>
<reference evidence="2 3" key="1">
    <citation type="submission" date="2021-01" db="EMBL/GenBank/DDBJ databases">
        <title>Streptomyces acididurans sp. nov., isolated from a peat swamp forest soil.</title>
        <authorList>
            <person name="Chantavorakit T."/>
            <person name="Duangmal K."/>
        </authorList>
    </citation>
    <scope>NUCLEOTIDE SEQUENCE [LARGE SCALE GENOMIC DNA]</scope>
    <source>
        <strain evidence="2 3">KK5PA1</strain>
    </source>
</reference>
<evidence type="ECO:0000256" key="1">
    <source>
        <dbReference type="SAM" id="SignalP"/>
    </source>
</evidence>
<dbReference type="Proteomes" id="UP000749040">
    <property type="component" value="Unassembled WGS sequence"/>
</dbReference>
<gene>
    <name evidence="2" type="ORF">ITX44_06645</name>
</gene>
<proteinExistence type="predicted"/>
<comment type="caution">
    <text evidence="2">The sequence shown here is derived from an EMBL/GenBank/DDBJ whole genome shotgun (WGS) entry which is preliminary data.</text>
</comment>
<feature type="signal peptide" evidence="1">
    <location>
        <begin position="1"/>
        <end position="30"/>
    </location>
</feature>